<evidence type="ECO:0000313" key="3">
    <source>
        <dbReference type="Proteomes" id="UP000550707"/>
    </source>
</evidence>
<dbReference type="InParanoid" id="A0A7J8HI07"/>
<feature type="region of interest" description="Disordered" evidence="1">
    <location>
        <begin position="82"/>
        <end position="104"/>
    </location>
</feature>
<evidence type="ECO:0000256" key="1">
    <source>
        <dbReference type="SAM" id="MobiDB-lite"/>
    </source>
</evidence>
<reference evidence="2 3" key="1">
    <citation type="journal article" date="2020" name="Nature">
        <title>Six reference-quality genomes reveal evolution of bat adaptations.</title>
        <authorList>
            <person name="Jebb D."/>
            <person name="Huang Z."/>
            <person name="Pippel M."/>
            <person name="Hughes G.M."/>
            <person name="Lavrichenko K."/>
            <person name="Devanna P."/>
            <person name="Winkler S."/>
            <person name="Jermiin L.S."/>
            <person name="Skirmuntt E.C."/>
            <person name="Katzourakis A."/>
            <person name="Burkitt-Gray L."/>
            <person name="Ray D.A."/>
            <person name="Sullivan K.A.M."/>
            <person name="Roscito J.G."/>
            <person name="Kirilenko B.M."/>
            <person name="Davalos L.M."/>
            <person name="Corthals A.P."/>
            <person name="Power M.L."/>
            <person name="Jones G."/>
            <person name="Ransome R.D."/>
            <person name="Dechmann D.K.N."/>
            <person name="Locatelli A.G."/>
            <person name="Puechmaille S.J."/>
            <person name="Fedrigo O."/>
            <person name="Jarvis E.D."/>
            <person name="Hiller M."/>
            <person name="Vernes S.C."/>
            <person name="Myers E.W."/>
            <person name="Teeling E.C."/>
        </authorList>
    </citation>
    <scope>NUCLEOTIDE SEQUENCE [LARGE SCALE GENOMIC DNA]</scope>
    <source>
        <strain evidence="2">MMolMol1</strain>
        <tissue evidence="2">Muscle</tissue>
    </source>
</reference>
<keyword evidence="3" id="KW-1185">Reference proteome</keyword>
<evidence type="ECO:0000313" key="2">
    <source>
        <dbReference type="EMBL" id="KAF6471529.1"/>
    </source>
</evidence>
<comment type="caution">
    <text evidence="2">The sequence shown here is derived from an EMBL/GenBank/DDBJ whole genome shotgun (WGS) entry which is preliminary data.</text>
</comment>
<protein>
    <submittedName>
        <fullName evidence="2">Uncharacterized protein</fullName>
    </submittedName>
</protein>
<organism evidence="2 3">
    <name type="scientific">Molossus molossus</name>
    <name type="common">Pallas' mastiff bat</name>
    <name type="synonym">Vespertilio molossus</name>
    <dbReference type="NCBI Taxonomy" id="27622"/>
    <lineage>
        <taxon>Eukaryota</taxon>
        <taxon>Metazoa</taxon>
        <taxon>Chordata</taxon>
        <taxon>Craniata</taxon>
        <taxon>Vertebrata</taxon>
        <taxon>Euteleostomi</taxon>
        <taxon>Mammalia</taxon>
        <taxon>Eutheria</taxon>
        <taxon>Laurasiatheria</taxon>
        <taxon>Chiroptera</taxon>
        <taxon>Yangochiroptera</taxon>
        <taxon>Molossidae</taxon>
        <taxon>Molossus</taxon>
    </lineage>
</organism>
<dbReference type="AlphaFoldDB" id="A0A7J8HI07"/>
<dbReference type="Proteomes" id="UP000550707">
    <property type="component" value="Unassembled WGS sequence"/>
</dbReference>
<accession>A0A7J8HI07</accession>
<proteinExistence type="predicted"/>
<sequence>MRSGDRGRGVKSVVNGFLATCPRRKFEQTHQLPAGPWGGLAHSGGAARWEQRPRFKTTCPSPAELPCASVSPGCWTASCEDTAPEGSLCSNQESEPSRSAHGNENVLLSSHGVLSSELLSLQ</sequence>
<dbReference type="EMBL" id="JACASF010000006">
    <property type="protein sequence ID" value="KAF6471529.1"/>
    <property type="molecule type" value="Genomic_DNA"/>
</dbReference>
<name>A0A7J8HI07_MOLMO</name>
<gene>
    <name evidence="2" type="ORF">HJG59_010920</name>
</gene>